<dbReference type="GO" id="GO:0016746">
    <property type="term" value="F:acyltransferase activity"/>
    <property type="evidence" value="ECO:0007669"/>
    <property type="project" value="UniProtKB-KW"/>
</dbReference>
<evidence type="ECO:0000256" key="7">
    <source>
        <dbReference type="ARBA" id="ARBA00023136"/>
    </source>
</evidence>
<keyword evidence="4 10" id="KW-0812">Transmembrane</keyword>
<dbReference type="Pfam" id="PF02660">
    <property type="entry name" value="G3P_acyltransf"/>
    <property type="match status" value="1"/>
</dbReference>
<evidence type="ECO:0000256" key="10">
    <source>
        <dbReference type="SAM" id="Phobius"/>
    </source>
</evidence>
<proteinExistence type="predicted"/>
<feature type="transmembrane region" description="Helical" evidence="10">
    <location>
        <begin position="27"/>
        <end position="49"/>
    </location>
</feature>
<evidence type="ECO:0000313" key="12">
    <source>
        <dbReference type="Proteomes" id="UP001589854"/>
    </source>
</evidence>
<evidence type="ECO:0000256" key="6">
    <source>
        <dbReference type="ARBA" id="ARBA00023098"/>
    </source>
</evidence>
<dbReference type="EMBL" id="JBHLVO010000035">
    <property type="protein sequence ID" value="MFC0274419.1"/>
    <property type="molecule type" value="Genomic_DNA"/>
</dbReference>
<evidence type="ECO:0000313" key="11">
    <source>
        <dbReference type="EMBL" id="MFC0274419.1"/>
    </source>
</evidence>
<keyword evidence="1" id="KW-1003">Cell membrane</keyword>
<keyword evidence="3" id="KW-0808">Transferase</keyword>
<accession>A0ABV6GMU2</accession>
<protein>
    <submittedName>
        <fullName evidence="11">Glycerol-3-phosphate acyltransferase</fullName>
    </submittedName>
</protein>
<evidence type="ECO:0000256" key="4">
    <source>
        <dbReference type="ARBA" id="ARBA00022692"/>
    </source>
</evidence>
<keyword evidence="11" id="KW-0012">Acyltransferase</keyword>
<evidence type="ECO:0000256" key="8">
    <source>
        <dbReference type="ARBA" id="ARBA00023209"/>
    </source>
</evidence>
<dbReference type="Proteomes" id="UP001589854">
    <property type="component" value="Unassembled WGS sequence"/>
</dbReference>
<organism evidence="11 12">
    <name type="scientific">Metabacillus herbersteinensis</name>
    <dbReference type="NCBI Taxonomy" id="283816"/>
    <lineage>
        <taxon>Bacteria</taxon>
        <taxon>Bacillati</taxon>
        <taxon>Bacillota</taxon>
        <taxon>Bacilli</taxon>
        <taxon>Bacillales</taxon>
        <taxon>Bacillaceae</taxon>
        <taxon>Metabacillus</taxon>
    </lineage>
</organism>
<evidence type="ECO:0000256" key="1">
    <source>
        <dbReference type="ARBA" id="ARBA00022475"/>
    </source>
</evidence>
<keyword evidence="2" id="KW-0444">Lipid biosynthesis</keyword>
<reference evidence="11 12" key="1">
    <citation type="submission" date="2024-09" db="EMBL/GenBank/DDBJ databases">
        <authorList>
            <person name="Sun Q."/>
            <person name="Mori K."/>
        </authorList>
    </citation>
    <scope>NUCLEOTIDE SEQUENCE [LARGE SCALE GENOMIC DNA]</scope>
    <source>
        <strain evidence="11 12">CCM 7228</strain>
    </source>
</reference>
<gene>
    <name evidence="11" type="ORF">ACFFIX_24030</name>
</gene>
<evidence type="ECO:0000256" key="3">
    <source>
        <dbReference type="ARBA" id="ARBA00022679"/>
    </source>
</evidence>
<sequence>MRKFSKKRRFFLSLVSPHDKMTSFKGFLTIIIILSLSYLIGSILFGYIVSSTLGNLDLRTEGSGNVGARNAGRLLGKKGLTYKIAATQEKEKIHKKRLTSHPG</sequence>
<evidence type="ECO:0000256" key="9">
    <source>
        <dbReference type="ARBA" id="ARBA00023264"/>
    </source>
</evidence>
<keyword evidence="8" id="KW-0594">Phospholipid biosynthesis</keyword>
<evidence type="ECO:0000256" key="5">
    <source>
        <dbReference type="ARBA" id="ARBA00022989"/>
    </source>
</evidence>
<comment type="caution">
    <text evidence="11">The sequence shown here is derived from an EMBL/GenBank/DDBJ whole genome shotgun (WGS) entry which is preliminary data.</text>
</comment>
<keyword evidence="5 10" id="KW-1133">Transmembrane helix</keyword>
<evidence type="ECO:0000256" key="2">
    <source>
        <dbReference type="ARBA" id="ARBA00022516"/>
    </source>
</evidence>
<keyword evidence="7 10" id="KW-0472">Membrane</keyword>
<name>A0ABV6GMU2_9BACI</name>
<keyword evidence="12" id="KW-1185">Reference proteome</keyword>
<dbReference type="InterPro" id="IPR003811">
    <property type="entry name" value="G3P_acylTferase_PlsY"/>
</dbReference>
<keyword evidence="6" id="KW-0443">Lipid metabolism</keyword>
<keyword evidence="9" id="KW-1208">Phospholipid metabolism</keyword>